<comment type="similarity">
    <text evidence="1 5">Belongs to the peptidase S8 family.</text>
</comment>
<evidence type="ECO:0000313" key="8">
    <source>
        <dbReference type="Proteomes" id="UP001526426"/>
    </source>
</evidence>
<keyword evidence="2 5" id="KW-0645">Protease</keyword>
<dbReference type="PANTHER" id="PTHR43399">
    <property type="entry name" value="SUBTILISIN-RELATED"/>
    <property type="match status" value="1"/>
</dbReference>
<keyword evidence="3 5" id="KW-0378">Hydrolase</keyword>
<keyword evidence="8" id="KW-1185">Reference proteome</keyword>
<organism evidence="7 8">
    <name type="scientific">Spirulina subsalsa FACHB-351</name>
    <dbReference type="NCBI Taxonomy" id="234711"/>
    <lineage>
        <taxon>Bacteria</taxon>
        <taxon>Bacillati</taxon>
        <taxon>Cyanobacteriota</taxon>
        <taxon>Cyanophyceae</taxon>
        <taxon>Spirulinales</taxon>
        <taxon>Spirulinaceae</taxon>
        <taxon>Spirulina</taxon>
    </lineage>
</organism>
<reference evidence="7 8" key="1">
    <citation type="submission" date="2021-08" db="EMBL/GenBank/DDBJ databases">
        <title>Draft genome sequence of Spirulina subsalsa with high tolerance to salinity and hype-accumulation of phycocyanin.</title>
        <authorList>
            <person name="Pei H."/>
            <person name="Jiang L."/>
        </authorList>
    </citation>
    <scope>NUCLEOTIDE SEQUENCE [LARGE SCALE GENOMIC DNA]</scope>
    <source>
        <strain evidence="7 8">FACHB-351</strain>
    </source>
</reference>
<dbReference type="InterPro" id="IPR016024">
    <property type="entry name" value="ARM-type_fold"/>
</dbReference>
<evidence type="ECO:0000313" key="7">
    <source>
        <dbReference type="EMBL" id="MCW6036379.1"/>
    </source>
</evidence>
<dbReference type="InterPro" id="IPR000209">
    <property type="entry name" value="Peptidase_S8/S53_dom"/>
</dbReference>
<dbReference type="Proteomes" id="UP001526426">
    <property type="component" value="Unassembled WGS sequence"/>
</dbReference>
<dbReference type="Gene3D" id="3.40.50.200">
    <property type="entry name" value="Peptidase S8/S53 domain"/>
    <property type="match status" value="1"/>
</dbReference>
<evidence type="ECO:0000259" key="6">
    <source>
        <dbReference type="Pfam" id="PF00082"/>
    </source>
</evidence>
<dbReference type="PROSITE" id="PS51892">
    <property type="entry name" value="SUBTILASE"/>
    <property type="match status" value="1"/>
</dbReference>
<evidence type="ECO:0000256" key="1">
    <source>
        <dbReference type="ARBA" id="ARBA00011073"/>
    </source>
</evidence>
<feature type="domain" description="Peptidase S8/S53" evidence="6">
    <location>
        <begin position="188"/>
        <end position="463"/>
    </location>
</feature>
<dbReference type="PANTHER" id="PTHR43399:SF4">
    <property type="entry name" value="CELL WALL-ASSOCIATED PROTEASE"/>
    <property type="match status" value="1"/>
</dbReference>
<feature type="active site" description="Charge relay system" evidence="5">
    <location>
        <position position="197"/>
    </location>
</feature>
<feature type="active site" description="Charge relay system" evidence="5">
    <location>
        <position position="421"/>
    </location>
</feature>
<sequence length="726" mass="79204">MSEVELPDALLSAPFPPKIYAEAVIRSQSGGSLLSSAEAVTQENVRGFYGDRTALETARQRLSELGFEVLEEGAFSLTIAAPVEVYEQSLATQLITFDRPVMTAPGVITTSNFINTPDTKQFGRIDTTKTAALRDVLDGIAINEPLTYLQYKIPSPLPPAVRSDYLQIPEDLLRGLNTQKVHEQGIRGQGVRVVIVDTGWYRHHYFKEQNYQVNVVLGPGADDPEWDENGHGTGVSANLLAIAPDVQLTVIKTNITVRENEPGKNVNCIGGLKRAIALHPDIISCSWGSNLRGDQLSAHDRVLAATVADAVYRGIVVLFAAGNGGWGFPAQHPDVIAVGGVYWHPQDGQGELEASDAASGFVSVVYPQRPVPDICGLVGKSPHGDYILLPVPPGSELDRKYAAIGDGTDAEDGWAAFSGTSAATPQVAGICALLRQVQPNLTPVEIRRILRETTRDIVRGYSNPVSGGYPAQPGVDLATGAGLVDGEKAIAFLQGREQVQTFAGATQDSREFPAFQRPIMRKKTMTDYPKLRANLEEIQWEIDQLIRAKFDQNEIEDVEFKLGLQNFSPRSQVTRLSYSLRKSLEDYLTFKKAESQEKPDPQDATKIIQENAVAAAEALLQLGRYQGTAIKVLTMLVEHGNDTVRKQAISALSKCGAEIYSFDSVSSSSVPYSLQSDIDTFNGVKTVDLYGQTCTLHQLENGNGELACCPDQSVWYRKLPHNWKQI</sequence>
<accession>A0ABT3L4F0</accession>
<evidence type="ECO:0000256" key="3">
    <source>
        <dbReference type="ARBA" id="ARBA00022801"/>
    </source>
</evidence>
<keyword evidence="4 5" id="KW-0720">Serine protease</keyword>
<dbReference type="Pfam" id="PF00082">
    <property type="entry name" value="Peptidase_S8"/>
    <property type="match status" value="1"/>
</dbReference>
<dbReference type="InterPro" id="IPR015500">
    <property type="entry name" value="Peptidase_S8_subtilisin-rel"/>
</dbReference>
<gene>
    <name evidence="7" type="ORF">K4A83_08870</name>
</gene>
<proteinExistence type="inferred from homology"/>
<dbReference type="EMBL" id="JAIHOM010000035">
    <property type="protein sequence ID" value="MCW6036379.1"/>
    <property type="molecule type" value="Genomic_DNA"/>
</dbReference>
<evidence type="ECO:0000256" key="4">
    <source>
        <dbReference type="ARBA" id="ARBA00022825"/>
    </source>
</evidence>
<name>A0ABT3L4F0_9CYAN</name>
<protein>
    <submittedName>
        <fullName evidence="7">S8 family serine peptidase</fullName>
    </submittedName>
</protein>
<dbReference type="InterPro" id="IPR023828">
    <property type="entry name" value="Peptidase_S8_Ser-AS"/>
</dbReference>
<dbReference type="InterPro" id="IPR036852">
    <property type="entry name" value="Peptidase_S8/S53_dom_sf"/>
</dbReference>
<dbReference type="InterPro" id="IPR051048">
    <property type="entry name" value="Peptidase_S8/S53_subtilisin"/>
</dbReference>
<dbReference type="RefSeq" id="WP_265264139.1">
    <property type="nucleotide sequence ID" value="NZ_JAIHOM010000035.1"/>
</dbReference>
<evidence type="ECO:0000256" key="5">
    <source>
        <dbReference type="PROSITE-ProRule" id="PRU01240"/>
    </source>
</evidence>
<dbReference type="PRINTS" id="PR00723">
    <property type="entry name" value="SUBTILISIN"/>
</dbReference>
<dbReference type="SUPFAM" id="SSF48371">
    <property type="entry name" value="ARM repeat"/>
    <property type="match status" value="1"/>
</dbReference>
<comment type="caution">
    <text evidence="7">The sequence shown here is derived from an EMBL/GenBank/DDBJ whole genome shotgun (WGS) entry which is preliminary data.</text>
</comment>
<dbReference type="PROSITE" id="PS00138">
    <property type="entry name" value="SUBTILASE_SER"/>
    <property type="match status" value="1"/>
</dbReference>
<dbReference type="SUPFAM" id="SSF52743">
    <property type="entry name" value="Subtilisin-like"/>
    <property type="match status" value="1"/>
</dbReference>
<feature type="active site" description="Charge relay system" evidence="5">
    <location>
        <position position="231"/>
    </location>
</feature>
<evidence type="ECO:0000256" key="2">
    <source>
        <dbReference type="ARBA" id="ARBA00022670"/>
    </source>
</evidence>